<evidence type="ECO:0000256" key="3">
    <source>
        <dbReference type="ARBA" id="ARBA00022723"/>
    </source>
</evidence>
<evidence type="ECO:0000256" key="7">
    <source>
        <dbReference type="SAM" id="SignalP"/>
    </source>
</evidence>
<accession>A0A5J5FAG8</accession>
<organism evidence="8 9">
    <name type="scientific">Sphaerosporella brunnea</name>
    <dbReference type="NCBI Taxonomy" id="1250544"/>
    <lineage>
        <taxon>Eukaryota</taxon>
        <taxon>Fungi</taxon>
        <taxon>Dikarya</taxon>
        <taxon>Ascomycota</taxon>
        <taxon>Pezizomycotina</taxon>
        <taxon>Pezizomycetes</taxon>
        <taxon>Pezizales</taxon>
        <taxon>Pyronemataceae</taxon>
        <taxon>Sphaerosporella</taxon>
    </lineage>
</organism>
<evidence type="ECO:0000256" key="6">
    <source>
        <dbReference type="RuleBase" id="RU000461"/>
    </source>
</evidence>
<feature type="binding site" description="axial binding residue" evidence="5">
    <location>
        <position position="421"/>
    </location>
    <ligand>
        <name>heme</name>
        <dbReference type="ChEBI" id="CHEBI:30413"/>
    </ligand>
    <ligandPart>
        <name>Fe</name>
        <dbReference type="ChEBI" id="CHEBI:18248"/>
    </ligandPart>
</feature>
<dbReference type="PROSITE" id="PS00086">
    <property type="entry name" value="CYTOCHROME_P450"/>
    <property type="match status" value="1"/>
</dbReference>
<keyword evidence="3 5" id="KW-0479">Metal-binding</keyword>
<evidence type="ECO:0000256" key="5">
    <source>
        <dbReference type="PIRSR" id="PIRSR602401-1"/>
    </source>
</evidence>
<dbReference type="InterPro" id="IPR002401">
    <property type="entry name" value="Cyt_P450_E_grp-I"/>
</dbReference>
<evidence type="ECO:0000313" key="8">
    <source>
        <dbReference type="EMBL" id="KAA8913793.1"/>
    </source>
</evidence>
<dbReference type="OrthoDB" id="1470350at2759"/>
<reference evidence="8 9" key="1">
    <citation type="submission" date="2019-09" db="EMBL/GenBank/DDBJ databases">
        <title>Draft genome of the ectomycorrhizal ascomycete Sphaerosporella brunnea.</title>
        <authorList>
            <consortium name="DOE Joint Genome Institute"/>
            <person name="Benucci G.M."/>
            <person name="Marozzi G."/>
            <person name="Antonielli L."/>
            <person name="Sanchez S."/>
            <person name="Marco P."/>
            <person name="Wang X."/>
            <person name="Falini L.B."/>
            <person name="Barry K."/>
            <person name="Haridas S."/>
            <person name="Lipzen A."/>
            <person name="Labutti K."/>
            <person name="Grigoriev I.V."/>
            <person name="Murat C."/>
            <person name="Martin F."/>
            <person name="Albertini E."/>
            <person name="Donnini D."/>
            <person name="Bonito G."/>
        </authorList>
    </citation>
    <scope>NUCLEOTIDE SEQUENCE [LARGE SCALE GENOMIC DNA]</scope>
    <source>
        <strain evidence="8 9">Sb_GMNB300</strain>
    </source>
</reference>
<dbReference type="PANTHER" id="PTHR24305">
    <property type="entry name" value="CYTOCHROME P450"/>
    <property type="match status" value="1"/>
</dbReference>
<gene>
    <name evidence="8" type="ORF">FN846DRAFT_61890</name>
</gene>
<dbReference type="GO" id="GO:0016705">
    <property type="term" value="F:oxidoreductase activity, acting on paired donors, with incorporation or reduction of molecular oxygen"/>
    <property type="evidence" value="ECO:0007669"/>
    <property type="project" value="InterPro"/>
</dbReference>
<protein>
    <submittedName>
        <fullName evidence="8">Putative cytochrome P450 monooxygenase</fullName>
    </submittedName>
</protein>
<keyword evidence="5 6" id="KW-0349">Heme</keyword>
<comment type="cofactor">
    <cofactor evidence="1 5">
        <name>heme</name>
        <dbReference type="ChEBI" id="CHEBI:30413"/>
    </cofactor>
</comment>
<sequence length="472" mass="53146">MMLILFLFIVLVPAVFLSHRRRRKSPSDIPLLHPLSAFTALPILIPTLLGRRNTTIHRAHVRHGPIVRLSPTEISISSPAALSAVYTSFPKHPWYNIFRNYGAAPMFAILPGREHAARKKLLAAAYSNSAVLKSSVLRRTANETLPVLLKELANSQGRELEVWMVFVRLTMDFITASLFTRDVGSRFLDGGDQHILELYHSRRAFFALSSELPWLARWIVPKWVDDANDKLEAWCRDLCDRRRRQWRQGDEECSLDRLISAGLPEVDAASEMLDHIGAGHETTALALAFILVAMSERPELQRELRESLEPLMEVRDGWKLPKLDGEGLEEHGLLNAVIKESLRLYTPIPGSQPRVAPKDLEILGHIVPAGTAVSAQAWSLHRDPAVWKDHETFFPERWLGEEKKAEMERAWWAFGSGGRGCIGRYLATWEMRVVVASVYANFETECNGAAAVLDAYTTAPLGEKVGVVFRKV</sequence>
<dbReference type="InterPro" id="IPR036396">
    <property type="entry name" value="Cyt_P450_sf"/>
</dbReference>
<dbReference type="Gene3D" id="1.10.630.10">
    <property type="entry name" value="Cytochrome P450"/>
    <property type="match status" value="1"/>
</dbReference>
<dbReference type="InterPro" id="IPR001128">
    <property type="entry name" value="Cyt_P450"/>
</dbReference>
<evidence type="ECO:0000256" key="2">
    <source>
        <dbReference type="ARBA" id="ARBA00010617"/>
    </source>
</evidence>
<dbReference type="InterPro" id="IPR017972">
    <property type="entry name" value="Cyt_P450_CS"/>
</dbReference>
<evidence type="ECO:0000256" key="1">
    <source>
        <dbReference type="ARBA" id="ARBA00001971"/>
    </source>
</evidence>
<dbReference type="AlphaFoldDB" id="A0A5J5FAG8"/>
<dbReference type="SUPFAM" id="SSF48264">
    <property type="entry name" value="Cytochrome P450"/>
    <property type="match status" value="1"/>
</dbReference>
<dbReference type="Proteomes" id="UP000326924">
    <property type="component" value="Unassembled WGS sequence"/>
</dbReference>
<keyword evidence="6 8" id="KW-0503">Monooxygenase</keyword>
<evidence type="ECO:0000313" key="9">
    <source>
        <dbReference type="Proteomes" id="UP000326924"/>
    </source>
</evidence>
<dbReference type="PRINTS" id="PR00385">
    <property type="entry name" value="P450"/>
</dbReference>
<evidence type="ECO:0000256" key="4">
    <source>
        <dbReference type="ARBA" id="ARBA00023004"/>
    </source>
</evidence>
<keyword evidence="9" id="KW-1185">Reference proteome</keyword>
<keyword evidence="7" id="KW-0732">Signal</keyword>
<dbReference type="GO" id="GO:0005506">
    <property type="term" value="F:iron ion binding"/>
    <property type="evidence" value="ECO:0007669"/>
    <property type="project" value="InterPro"/>
</dbReference>
<dbReference type="PRINTS" id="PR00463">
    <property type="entry name" value="EP450I"/>
</dbReference>
<proteinExistence type="inferred from homology"/>
<keyword evidence="6" id="KW-0560">Oxidoreductase</keyword>
<comment type="caution">
    <text evidence="8">The sequence shown here is derived from an EMBL/GenBank/DDBJ whole genome shotgun (WGS) entry which is preliminary data.</text>
</comment>
<dbReference type="GO" id="GO:0004497">
    <property type="term" value="F:monooxygenase activity"/>
    <property type="evidence" value="ECO:0007669"/>
    <property type="project" value="UniProtKB-KW"/>
</dbReference>
<dbReference type="PANTHER" id="PTHR24305:SF166">
    <property type="entry name" value="CYTOCHROME P450 12A4, MITOCHONDRIAL-RELATED"/>
    <property type="match status" value="1"/>
</dbReference>
<name>A0A5J5FAG8_9PEZI</name>
<dbReference type="Pfam" id="PF00067">
    <property type="entry name" value="p450"/>
    <property type="match status" value="1"/>
</dbReference>
<feature type="signal peptide" evidence="7">
    <location>
        <begin position="1"/>
        <end position="17"/>
    </location>
</feature>
<comment type="similarity">
    <text evidence="2 6">Belongs to the cytochrome P450 family.</text>
</comment>
<dbReference type="GO" id="GO:0020037">
    <property type="term" value="F:heme binding"/>
    <property type="evidence" value="ECO:0007669"/>
    <property type="project" value="InterPro"/>
</dbReference>
<feature type="chain" id="PRO_5023825697" evidence="7">
    <location>
        <begin position="18"/>
        <end position="472"/>
    </location>
</feature>
<dbReference type="InParanoid" id="A0A5J5FAG8"/>
<dbReference type="InterPro" id="IPR050121">
    <property type="entry name" value="Cytochrome_P450_monoxygenase"/>
</dbReference>
<keyword evidence="4 5" id="KW-0408">Iron</keyword>
<dbReference type="EMBL" id="VXIS01000012">
    <property type="protein sequence ID" value="KAA8913793.1"/>
    <property type="molecule type" value="Genomic_DNA"/>
</dbReference>